<feature type="region of interest" description="Disordered" evidence="9">
    <location>
        <begin position="445"/>
        <end position="466"/>
    </location>
</feature>
<organism evidence="11 12">
    <name type="scientific">Bugula neritina</name>
    <name type="common">Brown bryozoan</name>
    <name type="synonym">Sertularia neritina</name>
    <dbReference type="NCBI Taxonomy" id="10212"/>
    <lineage>
        <taxon>Eukaryota</taxon>
        <taxon>Metazoa</taxon>
        <taxon>Spiralia</taxon>
        <taxon>Lophotrochozoa</taxon>
        <taxon>Bryozoa</taxon>
        <taxon>Gymnolaemata</taxon>
        <taxon>Cheilostomatida</taxon>
        <taxon>Flustrina</taxon>
        <taxon>Buguloidea</taxon>
        <taxon>Bugulidae</taxon>
        <taxon>Bugula</taxon>
    </lineage>
</organism>
<dbReference type="SMART" id="SM00355">
    <property type="entry name" value="ZnF_C2H2"/>
    <property type="match status" value="10"/>
</dbReference>
<accession>A0A7J7KL73</accession>
<evidence type="ECO:0000256" key="2">
    <source>
        <dbReference type="ARBA" id="ARBA00022723"/>
    </source>
</evidence>
<keyword evidence="6" id="KW-0238">DNA-binding</keyword>
<evidence type="ECO:0000256" key="8">
    <source>
        <dbReference type="PROSITE-ProRule" id="PRU00042"/>
    </source>
</evidence>
<dbReference type="Pfam" id="PF00096">
    <property type="entry name" value="zf-C2H2"/>
    <property type="match status" value="1"/>
</dbReference>
<keyword evidence="2" id="KW-0479">Metal-binding</keyword>
<keyword evidence="5" id="KW-0862">Zinc</keyword>
<evidence type="ECO:0000256" key="5">
    <source>
        <dbReference type="ARBA" id="ARBA00022833"/>
    </source>
</evidence>
<name>A0A7J7KL73_BUGNE</name>
<dbReference type="PROSITE" id="PS00028">
    <property type="entry name" value="ZINC_FINGER_C2H2_1"/>
    <property type="match status" value="4"/>
</dbReference>
<evidence type="ECO:0000259" key="10">
    <source>
        <dbReference type="PROSITE" id="PS50157"/>
    </source>
</evidence>
<evidence type="ECO:0000313" key="11">
    <source>
        <dbReference type="EMBL" id="KAF6039117.1"/>
    </source>
</evidence>
<feature type="domain" description="C2H2-type" evidence="10">
    <location>
        <begin position="252"/>
        <end position="280"/>
    </location>
</feature>
<dbReference type="PANTHER" id="PTHR24391">
    <property type="entry name" value="HISTONE H4 TRANSCRIPTION FACTOR-RELATED"/>
    <property type="match status" value="1"/>
</dbReference>
<evidence type="ECO:0000256" key="9">
    <source>
        <dbReference type="SAM" id="MobiDB-lite"/>
    </source>
</evidence>
<evidence type="ECO:0000256" key="6">
    <source>
        <dbReference type="ARBA" id="ARBA00023125"/>
    </source>
</evidence>
<proteinExistence type="predicted"/>
<keyword evidence="7" id="KW-0539">Nucleus</keyword>
<evidence type="ECO:0000313" key="12">
    <source>
        <dbReference type="Proteomes" id="UP000593567"/>
    </source>
</evidence>
<keyword evidence="4 8" id="KW-0863">Zinc-finger</keyword>
<dbReference type="PROSITE" id="PS50157">
    <property type="entry name" value="ZINC_FINGER_C2H2_2"/>
    <property type="match status" value="4"/>
</dbReference>
<reference evidence="11" key="1">
    <citation type="submission" date="2020-06" db="EMBL/GenBank/DDBJ databases">
        <title>Draft genome of Bugula neritina, a colonial animal packing powerful symbionts and potential medicines.</title>
        <authorList>
            <person name="Rayko M."/>
        </authorList>
    </citation>
    <scope>NUCLEOTIDE SEQUENCE [LARGE SCALE GENOMIC DNA]</scope>
    <source>
        <strain evidence="11">Kwan_BN1</strain>
    </source>
</reference>
<dbReference type="GO" id="GO:0000981">
    <property type="term" value="F:DNA-binding transcription factor activity, RNA polymerase II-specific"/>
    <property type="evidence" value="ECO:0007669"/>
    <property type="project" value="TreeGrafter"/>
</dbReference>
<evidence type="ECO:0000256" key="7">
    <source>
        <dbReference type="ARBA" id="ARBA00023242"/>
    </source>
</evidence>
<sequence length="466" mass="53988">MPRTKENQKERELVELNCEFSACTEKCVGMLKFFAHLSTHITLMEKQLRELSELSEAEENVDHTKCECPWRDCSTVLPFANDWNACIRHLNFHAHHTHIKALGDLELKFRKVEGRCTKDGSTRSTIPELTEDFVCCWNGCEYQTNSIWHFHRHVYMHSYDAPSCDRKLRCDWSSCSFTGVRGKLVEHLRAHSQEKTHACSTCGVMLSVATRLEDHVTRQVTDKQSYECSHCSKKFSSARVLRDHLRKHVNMYACMFCEMSCPSPSALRIHILYRHSTERPYNCSQCSLTFKTKFDLATHNLTHEYSGQRFSCPALNCKFTSINLGMMQRHIVSAHQGVKKIFGCHLCHEIYAKSVKLSKHLRKQHGLTHPAGHVKFRFTPDCNGVYRLVTLRFECLRNEEETYEMNEENTCEMNEENAYRINEEEAYEINEQDTCEGNENETYEMNEEVSDTVKNPTAATGTPGYS</sequence>
<dbReference type="AlphaFoldDB" id="A0A7J7KL73"/>
<dbReference type="InterPro" id="IPR051574">
    <property type="entry name" value="ZnF_E-box_Homeobox"/>
</dbReference>
<dbReference type="PANTHER" id="PTHR24391:SF18">
    <property type="entry name" value="EG:115C2.6 PROTEIN"/>
    <property type="match status" value="1"/>
</dbReference>
<evidence type="ECO:0000256" key="3">
    <source>
        <dbReference type="ARBA" id="ARBA00022737"/>
    </source>
</evidence>
<dbReference type="Proteomes" id="UP000593567">
    <property type="component" value="Unassembled WGS sequence"/>
</dbReference>
<feature type="domain" description="C2H2-type" evidence="10">
    <location>
        <begin position="281"/>
        <end position="303"/>
    </location>
</feature>
<comment type="subcellular location">
    <subcellularLocation>
        <location evidence="1">Nucleus</location>
    </subcellularLocation>
</comment>
<dbReference type="InterPro" id="IPR013087">
    <property type="entry name" value="Znf_C2H2_type"/>
</dbReference>
<dbReference type="GO" id="GO:0045892">
    <property type="term" value="P:negative regulation of DNA-templated transcription"/>
    <property type="evidence" value="ECO:0007669"/>
    <property type="project" value="UniProtKB-ARBA"/>
</dbReference>
<feature type="domain" description="C2H2-type" evidence="10">
    <location>
        <begin position="342"/>
        <end position="370"/>
    </location>
</feature>
<keyword evidence="12" id="KW-1185">Reference proteome</keyword>
<dbReference type="GO" id="GO:0008270">
    <property type="term" value="F:zinc ion binding"/>
    <property type="evidence" value="ECO:0007669"/>
    <property type="project" value="UniProtKB-KW"/>
</dbReference>
<dbReference type="Gene3D" id="3.30.160.60">
    <property type="entry name" value="Classic Zinc Finger"/>
    <property type="match status" value="4"/>
</dbReference>
<evidence type="ECO:0000256" key="1">
    <source>
        <dbReference type="ARBA" id="ARBA00004123"/>
    </source>
</evidence>
<comment type="caution">
    <text evidence="11">The sequence shown here is derived from an EMBL/GenBank/DDBJ whole genome shotgun (WGS) entry which is preliminary data.</text>
</comment>
<feature type="domain" description="C2H2-type" evidence="10">
    <location>
        <begin position="226"/>
        <end position="253"/>
    </location>
</feature>
<dbReference type="EMBL" id="VXIV02000302">
    <property type="protein sequence ID" value="KAF6039117.1"/>
    <property type="molecule type" value="Genomic_DNA"/>
</dbReference>
<dbReference type="OrthoDB" id="10039931at2759"/>
<dbReference type="GO" id="GO:0000978">
    <property type="term" value="F:RNA polymerase II cis-regulatory region sequence-specific DNA binding"/>
    <property type="evidence" value="ECO:0007669"/>
    <property type="project" value="TreeGrafter"/>
</dbReference>
<dbReference type="InterPro" id="IPR036236">
    <property type="entry name" value="Znf_C2H2_sf"/>
</dbReference>
<feature type="compositionally biased region" description="Polar residues" evidence="9">
    <location>
        <begin position="452"/>
        <end position="466"/>
    </location>
</feature>
<dbReference type="SUPFAM" id="SSF57667">
    <property type="entry name" value="beta-beta-alpha zinc fingers"/>
    <property type="match status" value="2"/>
</dbReference>
<evidence type="ECO:0000256" key="4">
    <source>
        <dbReference type="ARBA" id="ARBA00022771"/>
    </source>
</evidence>
<protein>
    <submittedName>
        <fullName evidence="11">HINFP</fullName>
    </submittedName>
</protein>
<dbReference type="GO" id="GO:0005634">
    <property type="term" value="C:nucleus"/>
    <property type="evidence" value="ECO:0007669"/>
    <property type="project" value="UniProtKB-SubCell"/>
</dbReference>
<keyword evidence="3" id="KW-0677">Repeat</keyword>
<gene>
    <name evidence="11" type="ORF">EB796_002554</name>
</gene>